<comment type="similarity">
    <text evidence="1 7">Belongs to the V-ATPase E subunit family.</text>
</comment>
<dbReference type="PANTHER" id="PTHR45715">
    <property type="entry name" value="ATPASE H+-TRANSPORTING V1 SUBUNIT E1A-RELATED"/>
    <property type="match status" value="1"/>
</dbReference>
<dbReference type="Pfam" id="PF01991">
    <property type="entry name" value="vATP-synt_E"/>
    <property type="match status" value="1"/>
</dbReference>
<dbReference type="Proteomes" id="UP000248557">
    <property type="component" value="Unassembled WGS sequence"/>
</dbReference>
<dbReference type="AlphaFoldDB" id="A0A328Q7K4"/>
<evidence type="ECO:0000256" key="6">
    <source>
        <dbReference type="ARBA" id="ARBA00023310"/>
    </source>
</evidence>
<dbReference type="GeneID" id="3855533"/>
<evidence type="ECO:0000256" key="2">
    <source>
        <dbReference type="ARBA" id="ARBA00022448"/>
    </source>
</evidence>
<evidence type="ECO:0000256" key="5">
    <source>
        <dbReference type="ARBA" id="ARBA00023136"/>
    </source>
</evidence>
<dbReference type="InterPro" id="IPR038495">
    <property type="entry name" value="ATPase_E_C"/>
</dbReference>
<keyword evidence="6 7" id="KW-0066">ATP synthesis</keyword>
<dbReference type="OMA" id="YAGNIDC"/>
<dbReference type="InterPro" id="IPR002842">
    <property type="entry name" value="ATPase_V1_Esu"/>
</dbReference>
<dbReference type="Gene3D" id="1.20.5.620">
    <property type="entry name" value="F1F0 ATP synthase subunit B, membrane domain"/>
    <property type="match status" value="1"/>
</dbReference>
<evidence type="ECO:0000256" key="7">
    <source>
        <dbReference type="HAMAP-Rule" id="MF_00311"/>
    </source>
</evidence>
<name>A0A328Q7K4_9EURY</name>
<dbReference type="RefSeq" id="WP_011406718.1">
    <property type="nucleotide sequence ID" value="NZ_CATZXA010000007.1"/>
</dbReference>
<comment type="caution">
    <text evidence="8">The sequence shown here is derived from an EMBL/GenBank/DDBJ whole genome shotgun (WGS) entry which is preliminary data.</text>
</comment>
<sequence length="207" mass="23087">MSVGADKIISNIKADAQAKADEIISKAKAESEKIIADGEAKAQIEKEQILDSANKQADMKYQQIISEAKVNSRRKELEAREELIEKAFRIASEKIEKLASENSANYVESLKVMIKDASIQVGSTQLEILVREDDVENVKSMIDEVSEYVTKETGNETSFVIGEPIDIIGGAVVKTVDGDVEVKNTIEARMLRYRKHLRSEVAKKLFR</sequence>
<dbReference type="GO" id="GO:0046961">
    <property type="term" value="F:proton-transporting ATPase activity, rotational mechanism"/>
    <property type="evidence" value="ECO:0007669"/>
    <property type="project" value="InterPro"/>
</dbReference>
<evidence type="ECO:0000256" key="4">
    <source>
        <dbReference type="ARBA" id="ARBA00023065"/>
    </source>
</evidence>
<gene>
    <name evidence="7" type="primary">atpE</name>
    <name evidence="8" type="ORF">CA615_05665</name>
</gene>
<keyword evidence="2 7" id="KW-0813">Transport</keyword>
<dbReference type="GO" id="GO:0042777">
    <property type="term" value="P:proton motive force-driven plasma membrane ATP synthesis"/>
    <property type="evidence" value="ECO:0007669"/>
    <property type="project" value="UniProtKB-UniRule"/>
</dbReference>
<comment type="function">
    <text evidence="7">Component of the A-type ATP synthase that produces ATP from ADP in the presence of a proton gradient across the membrane.</text>
</comment>
<comment type="subunit">
    <text evidence="7">Has multiple subunits with at least A(3), B(3), C, D, E, F, H, I and proteolipid K(x).</text>
</comment>
<keyword evidence="3 7" id="KW-0375">Hydrogen ion transport</keyword>
<reference evidence="8 9" key="1">
    <citation type="submission" date="2017-05" db="EMBL/GenBank/DDBJ databases">
        <title>Host range expansion of the Methanosphaera genus to humans and monogastric animals involves recent and extensive reduction in genome content.</title>
        <authorList>
            <person name="Hoedt E.C."/>
            <person name="Volmer J.G."/>
            <person name="Parks D.H."/>
            <person name="Rosewarne C.P."/>
            <person name="Denman S.E."/>
            <person name="Mcsweeney C.S."/>
            <person name="O Cuiv P."/>
            <person name="Hugenholtz P."/>
            <person name="Tyson G.W."/>
            <person name="Morrison M."/>
        </authorList>
    </citation>
    <scope>NUCLEOTIDE SEQUENCE [LARGE SCALE GENOMIC DNA]</scope>
    <source>
        <strain evidence="8 9">PA5</strain>
    </source>
</reference>
<dbReference type="GO" id="GO:0005524">
    <property type="term" value="F:ATP binding"/>
    <property type="evidence" value="ECO:0007669"/>
    <property type="project" value="UniProtKB-UniRule"/>
</dbReference>
<protein>
    <recommendedName>
        <fullName evidence="7">A-type ATP synthase subunit E</fullName>
    </recommendedName>
</protein>
<dbReference type="SUPFAM" id="SSF81573">
    <property type="entry name" value="F1F0 ATP synthase subunit B, membrane domain"/>
    <property type="match status" value="1"/>
</dbReference>
<dbReference type="InterPro" id="IPR028987">
    <property type="entry name" value="ATP_synth_B-like_membr_sf"/>
</dbReference>
<evidence type="ECO:0000256" key="1">
    <source>
        <dbReference type="ARBA" id="ARBA00005901"/>
    </source>
</evidence>
<dbReference type="Gene3D" id="3.30.2320.30">
    <property type="entry name" value="ATP synthase, E subunit, C-terminal"/>
    <property type="match status" value="1"/>
</dbReference>
<accession>A0A328Q7K4</accession>
<evidence type="ECO:0000313" key="8">
    <source>
        <dbReference type="EMBL" id="RAP02720.1"/>
    </source>
</evidence>
<dbReference type="HAMAP" id="MF_00311">
    <property type="entry name" value="ATP_synth_E_arch"/>
    <property type="match status" value="1"/>
</dbReference>
<comment type="subcellular location">
    <subcellularLocation>
        <location evidence="7">Cell membrane</location>
        <topology evidence="7">Peripheral membrane protein</topology>
    </subcellularLocation>
</comment>
<proteinExistence type="inferred from homology"/>
<dbReference type="GO" id="GO:0005886">
    <property type="term" value="C:plasma membrane"/>
    <property type="evidence" value="ECO:0007669"/>
    <property type="project" value="UniProtKB-SubCell"/>
</dbReference>
<keyword evidence="5 7" id="KW-0472">Membrane</keyword>
<dbReference type="GO" id="GO:0033178">
    <property type="term" value="C:proton-transporting two-sector ATPase complex, catalytic domain"/>
    <property type="evidence" value="ECO:0007669"/>
    <property type="project" value="InterPro"/>
</dbReference>
<dbReference type="GO" id="GO:0046933">
    <property type="term" value="F:proton-transporting ATP synthase activity, rotational mechanism"/>
    <property type="evidence" value="ECO:0007669"/>
    <property type="project" value="UniProtKB-UniRule"/>
</dbReference>
<evidence type="ECO:0000256" key="3">
    <source>
        <dbReference type="ARBA" id="ARBA00022781"/>
    </source>
</evidence>
<evidence type="ECO:0000313" key="9">
    <source>
        <dbReference type="Proteomes" id="UP000248557"/>
    </source>
</evidence>
<keyword evidence="4 7" id="KW-0406">Ion transport</keyword>
<organism evidence="8 9">
    <name type="scientific">Methanosphaera stadtmanae</name>
    <dbReference type="NCBI Taxonomy" id="2317"/>
    <lineage>
        <taxon>Archaea</taxon>
        <taxon>Methanobacteriati</taxon>
        <taxon>Methanobacteriota</taxon>
        <taxon>Methanomada group</taxon>
        <taxon>Methanobacteria</taxon>
        <taxon>Methanobacteriales</taxon>
        <taxon>Methanobacteriaceae</taxon>
        <taxon>Methanosphaera</taxon>
    </lineage>
</organism>
<dbReference type="EMBL" id="NGJK01000077">
    <property type="protein sequence ID" value="RAP02720.1"/>
    <property type="molecule type" value="Genomic_DNA"/>
</dbReference>
<dbReference type="SMR" id="A0A328Q7K4"/>
<dbReference type="SUPFAM" id="SSF160527">
    <property type="entry name" value="V-type ATPase subunit E-like"/>
    <property type="match status" value="1"/>
</dbReference>
<keyword evidence="7" id="KW-1003">Cell membrane</keyword>